<feature type="region of interest" description="Disordered" evidence="4">
    <location>
        <begin position="50"/>
        <end position="116"/>
    </location>
</feature>
<dbReference type="GO" id="GO:0003723">
    <property type="term" value="F:RNA binding"/>
    <property type="evidence" value="ECO:0007669"/>
    <property type="project" value="UniProtKB-UniRule"/>
</dbReference>
<gene>
    <name evidence="6" type="ORF">F3Y22_tig00110833pilonHSYRG00320</name>
</gene>
<feature type="compositionally biased region" description="Basic residues" evidence="4">
    <location>
        <begin position="52"/>
        <end position="61"/>
    </location>
</feature>
<dbReference type="Pfam" id="PF12799">
    <property type="entry name" value="LRR_4"/>
    <property type="match status" value="1"/>
</dbReference>
<feature type="domain" description="RRM" evidence="5">
    <location>
        <begin position="407"/>
        <end position="486"/>
    </location>
</feature>
<dbReference type="Proteomes" id="UP000436088">
    <property type="component" value="Unassembled WGS sequence"/>
</dbReference>
<dbReference type="InterPro" id="IPR000504">
    <property type="entry name" value="RRM_dom"/>
</dbReference>
<protein>
    <recommendedName>
        <fullName evidence="5">RRM domain-containing protein</fullName>
    </recommendedName>
</protein>
<accession>A0A6A2ZLJ8</accession>
<feature type="compositionally biased region" description="Polar residues" evidence="4">
    <location>
        <begin position="224"/>
        <end position="235"/>
    </location>
</feature>
<evidence type="ECO:0000259" key="5">
    <source>
        <dbReference type="PROSITE" id="PS50102"/>
    </source>
</evidence>
<evidence type="ECO:0000256" key="4">
    <source>
        <dbReference type="SAM" id="MobiDB-lite"/>
    </source>
</evidence>
<evidence type="ECO:0000313" key="6">
    <source>
        <dbReference type="EMBL" id="KAE8692570.1"/>
    </source>
</evidence>
<organism evidence="6 7">
    <name type="scientific">Hibiscus syriacus</name>
    <name type="common">Rose of Sharon</name>
    <dbReference type="NCBI Taxonomy" id="106335"/>
    <lineage>
        <taxon>Eukaryota</taxon>
        <taxon>Viridiplantae</taxon>
        <taxon>Streptophyta</taxon>
        <taxon>Embryophyta</taxon>
        <taxon>Tracheophyta</taxon>
        <taxon>Spermatophyta</taxon>
        <taxon>Magnoliopsida</taxon>
        <taxon>eudicotyledons</taxon>
        <taxon>Gunneridae</taxon>
        <taxon>Pentapetalae</taxon>
        <taxon>rosids</taxon>
        <taxon>malvids</taxon>
        <taxon>Malvales</taxon>
        <taxon>Malvaceae</taxon>
        <taxon>Malvoideae</taxon>
        <taxon>Hibiscus</taxon>
    </lineage>
</organism>
<proteinExistence type="predicted"/>
<dbReference type="Gene3D" id="3.80.10.10">
    <property type="entry name" value="Ribonuclease Inhibitor"/>
    <property type="match status" value="1"/>
</dbReference>
<dbReference type="InterPro" id="IPR025875">
    <property type="entry name" value="Leu-rich_rpt_4"/>
</dbReference>
<evidence type="ECO:0000313" key="7">
    <source>
        <dbReference type="Proteomes" id="UP000436088"/>
    </source>
</evidence>
<comment type="caution">
    <text evidence="6">The sequence shown here is derived from an EMBL/GenBank/DDBJ whole genome shotgun (WGS) entry which is preliminary data.</text>
</comment>
<dbReference type="CDD" id="cd00590">
    <property type="entry name" value="RRM_SF"/>
    <property type="match status" value="1"/>
</dbReference>
<dbReference type="InterPro" id="IPR035979">
    <property type="entry name" value="RBD_domain_sf"/>
</dbReference>
<dbReference type="InterPro" id="IPR032675">
    <property type="entry name" value="LRR_dom_sf"/>
</dbReference>
<dbReference type="InterPro" id="IPR052592">
    <property type="entry name" value="LRR-RLK"/>
</dbReference>
<dbReference type="PROSITE" id="PS50102">
    <property type="entry name" value="RRM"/>
    <property type="match status" value="1"/>
</dbReference>
<dbReference type="InterPro" id="IPR001611">
    <property type="entry name" value="Leu-rich_rpt"/>
</dbReference>
<dbReference type="SUPFAM" id="SSF52058">
    <property type="entry name" value="L domain-like"/>
    <property type="match status" value="1"/>
</dbReference>
<keyword evidence="7" id="KW-1185">Reference proteome</keyword>
<dbReference type="EMBL" id="VEPZ02001133">
    <property type="protein sequence ID" value="KAE8692570.1"/>
    <property type="molecule type" value="Genomic_DNA"/>
</dbReference>
<evidence type="ECO:0000256" key="2">
    <source>
        <dbReference type="ARBA" id="ARBA00022737"/>
    </source>
</evidence>
<sequence>MLKVPSLNEEDGIFTFMFELKPWAKRVLERREVKELSKVLTTTESIKEFGVKKNKTSKAKSKAKDGGKEFGDEGKSEDEEYCSSSGRESSLNDEPDGKSGEDVCSLRTNSSAKDTKPRIRVEQARGRRLKTLEVLQNYQRGAESSKVMDEPRIELSREVDEPRIEEALRLGSVQFVTAKASRSQVQEELSVSKEFAEHVRVENMASETISREGSKQGFTEDVQVRNNPSKTSGQESKGAKTLRDKVTTEKLPNNKWVYRAVTTDKLKLCLASVGMLEEITRTQFISQQELGGILPRWIGNFSSNLEKLDLSSNSFHGKIPDCLFHLKSLRHLNLGGNDLSGNAHEFYQSLEYLSLPSNKFFDIVGYFQSFALILNNNNLSGEIQPELVALDSLKKLDVSHNKISGEITLTLAGLKSLEIVDLSSNNFSRTLNDVAGCCDDKYGTAAKRVYFGFIRFATIEEARKAISKMNGSHIGGNKIGASLAKYNPRRSYWRKSSPVVHRKSKMEVVTRNNLYEVEGVIEEDKLQVLGNCLMGWCKNFIKIDNLASQMQAKGLAETLAEWFSKVATWSNSLVVESHQVWIVCEGIPFHAWNWGTPMFYSSSKCSDEDVAIEATSLEKVSLRKSAKGVDNLSNEFDEDDIIKSRSVGGGFGLSSSSCLDSGFYSTEGLDHSDLNIVELCVDKSVDPSNGISPRASKDVLMMGLFSSNGLSDDAIQLRENSSAVFPLLGKLRRNRVVKKCKQKKEV</sequence>
<evidence type="ECO:0000256" key="1">
    <source>
        <dbReference type="ARBA" id="ARBA00022614"/>
    </source>
</evidence>
<dbReference type="Pfam" id="PF00076">
    <property type="entry name" value="RRM_1"/>
    <property type="match status" value="1"/>
</dbReference>
<reference evidence="6" key="1">
    <citation type="submission" date="2019-09" db="EMBL/GenBank/DDBJ databases">
        <title>Draft genome information of white flower Hibiscus syriacus.</title>
        <authorList>
            <person name="Kim Y.-M."/>
        </authorList>
    </citation>
    <scope>NUCLEOTIDE SEQUENCE [LARGE SCALE GENOMIC DNA]</scope>
    <source>
        <strain evidence="6">YM2019G1</strain>
    </source>
</reference>
<evidence type="ECO:0000256" key="3">
    <source>
        <dbReference type="PROSITE-ProRule" id="PRU00176"/>
    </source>
</evidence>
<feature type="compositionally biased region" description="Basic and acidic residues" evidence="4">
    <location>
        <begin position="62"/>
        <end position="74"/>
    </location>
</feature>
<keyword evidence="1" id="KW-0433">Leucine-rich repeat</keyword>
<dbReference type="PANTHER" id="PTHR48054">
    <property type="entry name" value="RECEPTOR KINASE-LIKE PROTEIN XA21"/>
    <property type="match status" value="1"/>
</dbReference>
<keyword evidence="2" id="KW-0677">Repeat</keyword>
<dbReference type="AlphaFoldDB" id="A0A6A2ZLJ8"/>
<dbReference type="InterPro" id="IPR012677">
    <property type="entry name" value="Nucleotide-bd_a/b_plait_sf"/>
</dbReference>
<keyword evidence="3" id="KW-0694">RNA-binding</keyword>
<dbReference type="Pfam" id="PF13855">
    <property type="entry name" value="LRR_8"/>
    <property type="match status" value="1"/>
</dbReference>
<dbReference type="SUPFAM" id="SSF54928">
    <property type="entry name" value="RNA-binding domain, RBD"/>
    <property type="match status" value="1"/>
</dbReference>
<name>A0A6A2ZLJ8_HIBSY</name>
<dbReference type="Gene3D" id="3.30.70.330">
    <property type="match status" value="1"/>
</dbReference>
<dbReference type="PANTHER" id="PTHR48054:SF94">
    <property type="entry name" value="LEUCINE-RICH REPEAT RECEPTOR-LIKE PROTEIN FASCIATED EAR2"/>
    <property type="match status" value="1"/>
</dbReference>
<feature type="region of interest" description="Disordered" evidence="4">
    <location>
        <begin position="206"/>
        <end position="243"/>
    </location>
</feature>